<protein>
    <submittedName>
        <fullName evidence="3">Uncharacterized protein</fullName>
    </submittedName>
</protein>
<evidence type="ECO:0000313" key="3">
    <source>
        <dbReference type="EMBL" id="CAE0403304.1"/>
    </source>
</evidence>
<feature type="transmembrane region" description="Helical" evidence="2">
    <location>
        <begin position="182"/>
        <end position="205"/>
    </location>
</feature>
<feature type="region of interest" description="Disordered" evidence="1">
    <location>
        <begin position="142"/>
        <end position="174"/>
    </location>
</feature>
<gene>
    <name evidence="3" type="ORF">ACOF00016_LOCUS1514</name>
</gene>
<keyword evidence="2" id="KW-0472">Membrane</keyword>
<dbReference type="EMBL" id="HBIM01001732">
    <property type="protein sequence ID" value="CAE0403304.1"/>
    <property type="molecule type" value="Transcribed_RNA"/>
</dbReference>
<evidence type="ECO:0000256" key="1">
    <source>
        <dbReference type="SAM" id="MobiDB-lite"/>
    </source>
</evidence>
<keyword evidence="2" id="KW-1133">Transmembrane helix</keyword>
<reference evidence="3" key="1">
    <citation type="submission" date="2021-01" db="EMBL/GenBank/DDBJ databases">
        <authorList>
            <person name="Corre E."/>
            <person name="Pelletier E."/>
            <person name="Niang G."/>
            <person name="Scheremetjew M."/>
            <person name="Finn R."/>
            <person name="Kale V."/>
            <person name="Holt S."/>
            <person name="Cochrane G."/>
            <person name="Meng A."/>
            <person name="Brown T."/>
            <person name="Cohen L."/>
        </authorList>
    </citation>
    <scope>NUCLEOTIDE SEQUENCE</scope>
    <source>
        <strain evidence="3">CCMP127</strain>
    </source>
</reference>
<sequence>MPHPRRAEHSGSPAVFVAASTEVPSTIDYKDQQYTLEELQARQGNEVPSTIDYKDQQYSLEEIQVRQRNEVTSTIEYKDQQYTLDELRARQRNEAPSNLDSKDQHHTLEEFRDRQRQHTLYSVVAEAVPLWSDNIPIDVENDIHPYSENSSLPPNQEAPTQSKEPRDGNSSACTASSSRKRIYFIVIPVAIVLVTGVIVVASLLATGSSTKSDEAVSVVPTPMPSTAAPTTFQSTADSSNFSIETFAPIDGSVTCLGVPVPVWDPMPPFSDTGACQALRLMVLEDESFSQSRTINVTCSCVKTETGAIATCREDCWTCFPLRKLCYLKTEIYEWTNAQSFISEAKIMVDYQCGRDDRISWTLDYDDPSFPCTMTLNGEECSSCSTVISEDKTCVVYNCTNFDFGGEFNTCTGEYDFYGDSPFYEVLASEATGDGGVPFLDIFLACPGDIPFPIDE</sequence>
<keyword evidence="2" id="KW-0812">Transmembrane</keyword>
<accession>A0A7S3KWT8</accession>
<proteinExistence type="predicted"/>
<organism evidence="3">
    <name type="scientific">Amphora coffeiformis</name>
    <dbReference type="NCBI Taxonomy" id="265554"/>
    <lineage>
        <taxon>Eukaryota</taxon>
        <taxon>Sar</taxon>
        <taxon>Stramenopiles</taxon>
        <taxon>Ochrophyta</taxon>
        <taxon>Bacillariophyta</taxon>
        <taxon>Bacillariophyceae</taxon>
        <taxon>Bacillariophycidae</taxon>
        <taxon>Thalassiophysales</taxon>
        <taxon>Catenulaceae</taxon>
        <taxon>Amphora</taxon>
    </lineage>
</organism>
<feature type="compositionally biased region" description="Polar residues" evidence="1">
    <location>
        <begin position="147"/>
        <end position="174"/>
    </location>
</feature>
<dbReference type="AlphaFoldDB" id="A0A7S3KWT8"/>
<name>A0A7S3KWT8_9STRA</name>
<evidence type="ECO:0000256" key="2">
    <source>
        <dbReference type="SAM" id="Phobius"/>
    </source>
</evidence>